<evidence type="ECO:0000256" key="3">
    <source>
        <dbReference type="ARBA" id="ARBA00023125"/>
    </source>
</evidence>
<dbReference type="InterPro" id="IPR005119">
    <property type="entry name" value="LysR_subst-bd"/>
</dbReference>
<dbReference type="CDD" id="cd08432">
    <property type="entry name" value="PBP2_GcdR_TrpI_HvrB_AmpR_like"/>
    <property type="match status" value="1"/>
</dbReference>
<sequence length="305" mass="32499">MSLRSAWLPSLHVFASAARHQNLAHAADELHLTASAVSHHVRKLETLLGVTLFQRHARGVALTPEGGVLADAVAAAVTDIDAAIAALAGLRRPQGAQRVRVNVLPSLAACWLVPRLPRFVAAHPQIRLTIETERTLTRFDAAGPDLVVRHGPGRWPGLTAHFLMDDALFPAAAPTLPGIEGIAAPAQIARLPLIFDLGLEGWREWFRAAGVRTVRLANMHTFSDADDALNAAAAGLGAVLARKHLAQPFLADGRLVRLPGPVLPTRFAYYAVHPAERTPSPAAAALIDWLQREAHASSVAANAMA</sequence>
<evidence type="ECO:0000259" key="5">
    <source>
        <dbReference type="PROSITE" id="PS50931"/>
    </source>
</evidence>
<dbReference type="InterPro" id="IPR036390">
    <property type="entry name" value="WH_DNA-bd_sf"/>
</dbReference>
<dbReference type="PROSITE" id="PS50931">
    <property type="entry name" value="HTH_LYSR"/>
    <property type="match status" value="1"/>
</dbReference>
<comment type="similarity">
    <text evidence="1">Belongs to the LysR transcriptional regulatory family.</text>
</comment>
<organism evidence="7">
    <name type="scientific">Mizugakiibacter sediminis</name>
    <dbReference type="NCBI Taxonomy" id="1475481"/>
    <lineage>
        <taxon>Bacteria</taxon>
        <taxon>Pseudomonadati</taxon>
        <taxon>Pseudomonadota</taxon>
        <taxon>Gammaproteobacteria</taxon>
        <taxon>Lysobacterales</taxon>
        <taxon>Rhodanobacteraceae</taxon>
        <taxon>Mizugakiibacter</taxon>
    </lineage>
</organism>
<evidence type="ECO:0000313" key="8">
    <source>
        <dbReference type="Proteomes" id="UP000253740"/>
    </source>
</evidence>
<dbReference type="EMBL" id="DF970177">
    <property type="protein sequence ID" value="GAP65791.1"/>
    <property type="molecule type" value="Genomic_DNA"/>
</dbReference>
<dbReference type="Pfam" id="PF00126">
    <property type="entry name" value="HTH_1"/>
    <property type="match status" value="1"/>
</dbReference>
<dbReference type="GO" id="GO:0043565">
    <property type="term" value="F:sequence-specific DNA binding"/>
    <property type="evidence" value="ECO:0007669"/>
    <property type="project" value="TreeGrafter"/>
</dbReference>
<dbReference type="EMBL" id="DF952378">
    <property type="protein sequence ID" value="GAN44503.1"/>
    <property type="molecule type" value="Genomic_DNA"/>
</dbReference>
<dbReference type="Proteomes" id="UP000253740">
    <property type="component" value="Unassembled WGS sequence"/>
</dbReference>
<evidence type="ECO:0000313" key="7">
    <source>
        <dbReference type="EMBL" id="GAP65791.1"/>
    </source>
</evidence>
<evidence type="ECO:0000313" key="6">
    <source>
        <dbReference type="EMBL" id="GAN44503.1"/>
    </source>
</evidence>
<gene>
    <name evidence="6" type="ORF">MBSD_1038</name>
    <name evidence="7" type="ORF">MBSD_n1082</name>
</gene>
<dbReference type="SUPFAM" id="SSF46785">
    <property type="entry name" value="Winged helix' DNA-binding domain"/>
    <property type="match status" value="1"/>
</dbReference>
<reference evidence="7" key="2">
    <citation type="submission" date="2015-08" db="EMBL/GenBank/DDBJ databases">
        <title>Complete DNA Sequence of Pseudomonas syringae pv. actinidiae, the Causal Agent of Kiwifruit Canker Disease.</title>
        <authorList>
            <person name="Rikkerink E.H.A."/>
            <person name="Fineran P.C."/>
        </authorList>
    </citation>
    <scope>NUCLEOTIDE SEQUENCE</scope>
    <source>
        <strain evidence="7">SkMP5</strain>
    </source>
</reference>
<dbReference type="PANTHER" id="PTHR30537">
    <property type="entry name" value="HTH-TYPE TRANSCRIPTIONAL REGULATOR"/>
    <property type="match status" value="1"/>
</dbReference>
<dbReference type="PRINTS" id="PR00039">
    <property type="entry name" value="HTHLYSR"/>
</dbReference>
<dbReference type="HOGENOM" id="CLU_039613_37_1_6"/>
<dbReference type="InterPro" id="IPR036388">
    <property type="entry name" value="WH-like_DNA-bd_sf"/>
</dbReference>
<dbReference type="InterPro" id="IPR000847">
    <property type="entry name" value="LysR_HTH_N"/>
</dbReference>
<dbReference type="InterPro" id="IPR058163">
    <property type="entry name" value="LysR-type_TF_proteobact-type"/>
</dbReference>
<evidence type="ECO:0000256" key="4">
    <source>
        <dbReference type="ARBA" id="ARBA00023163"/>
    </source>
</evidence>
<dbReference type="STRING" id="1475481.GCA_000953855_01102"/>
<name>A0A0K8QM56_9GAMM</name>
<protein>
    <submittedName>
        <fullName evidence="7">LysR family transcriptional regulator</fullName>
    </submittedName>
</protein>
<dbReference type="SUPFAM" id="SSF53850">
    <property type="entry name" value="Periplasmic binding protein-like II"/>
    <property type="match status" value="1"/>
</dbReference>
<evidence type="ECO:0000256" key="1">
    <source>
        <dbReference type="ARBA" id="ARBA00009437"/>
    </source>
</evidence>
<keyword evidence="4" id="KW-0804">Transcription</keyword>
<keyword evidence="8" id="KW-1185">Reference proteome</keyword>
<dbReference type="AlphaFoldDB" id="A0A0K8QM56"/>
<dbReference type="FunFam" id="1.10.10.10:FF:000001">
    <property type="entry name" value="LysR family transcriptional regulator"/>
    <property type="match status" value="1"/>
</dbReference>
<evidence type="ECO:0000256" key="2">
    <source>
        <dbReference type="ARBA" id="ARBA00023015"/>
    </source>
</evidence>
<dbReference type="OrthoDB" id="5526340at2"/>
<feature type="domain" description="HTH lysR-type" evidence="5">
    <location>
        <begin position="1"/>
        <end position="63"/>
    </location>
</feature>
<dbReference type="Gene3D" id="1.10.10.10">
    <property type="entry name" value="Winged helix-like DNA-binding domain superfamily/Winged helix DNA-binding domain"/>
    <property type="match status" value="1"/>
</dbReference>
<keyword evidence="3" id="KW-0238">DNA-binding</keyword>
<dbReference type="GO" id="GO:0003700">
    <property type="term" value="F:DNA-binding transcription factor activity"/>
    <property type="evidence" value="ECO:0007669"/>
    <property type="project" value="InterPro"/>
</dbReference>
<dbReference type="GO" id="GO:0006351">
    <property type="term" value="P:DNA-templated transcription"/>
    <property type="evidence" value="ECO:0007669"/>
    <property type="project" value="TreeGrafter"/>
</dbReference>
<dbReference type="Pfam" id="PF03466">
    <property type="entry name" value="LysR_substrate"/>
    <property type="match status" value="1"/>
</dbReference>
<reference evidence="6" key="1">
    <citation type="submission" date="2015-03" db="EMBL/GenBank/DDBJ databases">
        <title>Draft genome sequence of Mizugakiibacter sediminis skMP5.</title>
        <authorList>
            <person name="Watanabe T."/>
            <person name="Kojima H."/>
            <person name="Fukui M."/>
        </authorList>
    </citation>
    <scope>NUCLEOTIDE SEQUENCE</scope>
    <source>
        <strain evidence="6">SkMP5</strain>
    </source>
</reference>
<dbReference type="PANTHER" id="PTHR30537:SF79">
    <property type="entry name" value="TRANSCRIPTIONAL REGULATOR-RELATED"/>
    <property type="match status" value="1"/>
</dbReference>
<keyword evidence="2" id="KW-0805">Transcription regulation</keyword>
<proteinExistence type="inferred from homology"/>
<accession>A0A0K8QM56</accession>
<dbReference type="RefSeq" id="WP_062535882.1">
    <property type="nucleotide sequence ID" value="NZ_DF970177.1"/>
</dbReference>
<dbReference type="Gene3D" id="3.40.190.10">
    <property type="entry name" value="Periplasmic binding protein-like II"/>
    <property type="match status" value="2"/>
</dbReference>